<dbReference type="InterPro" id="IPR039424">
    <property type="entry name" value="SBP_5"/>
</dbReference>
<dbReference type="InterPro" id="IPR030678">
    <property type="entry name" value="Peptide/Ni-bd"/>
</dbReference>
<keyword evidence="4" id="KW-0732">Signal</keyword>
<accession>A0ABY8HAX1</accession>
<dbReference type="CDD" id="cd08503">
    <property type="entry name" value="PBP2_NikA_DppA_OppA_like_17"/>
    <property type="match status" value="1"/>
</dbReference>
<feature type="domain" description="Solute-binding protein family 5" evidence="5">
    <location>
        <begin position="104"/>
        <end position="452"/>
    </location>
</feature>
<keyword evidence="7" id="KW-1185">Reference proteome</keyword>
<evidence type="ECO:0000313" key="7">
    <source>
        <dbReference type="Proteomes" id="UP001214094"/>
    </source>
</evidence>
<comment type="similarity">
    <text evidence="2">Belongs to the bacterial solute-binding protein 5 family.</text>
</comment>
<name>A0ABY8HAX1_ENSAD</name>
<sequence length="534" mass="57868">MTEFTKRPDGLLIPASLASTGLSRRGFLAGTAALGLAAGFGGTLAATDARAQEPKRGGHLKLGLKGGATTDSLDPAAYSGSVSFVIGHLWGDTLVESDPKTGAPLPALAESWEPSADASEWTFKIRGDVSFHDGSKLTVADVVATLKRHADEGSKSGALGLMRSIKTIEEKAGSLVLTLTEGNADLPLLLTDYHLIIQPKGGVDNPASPVGTGPYKLASYEAGLRATFEKNADDWRSDRGFVDSVEIIVMNDTTARIAALSSGQVHFINNIDPKTVPLLKRAPRVEILRTSGKGFYSFLMHCDTAPFDNNDLRLALKYAVDRQAILDRVLGGFGTLGNDYPVNGNYALAPEGIEQRAYDPDKAAFHFKKSGHDRPILLRTSDAAFPGAADAAVLFQESAKKAGIEIEVRREPEDGYWTNVWNVQPFCASYWGGRPTQDSRYSTSYLSTAEWNDTRFKREDFDKLLLQARSELDEAKRKEMYHTMAMTVRDEGGLILPVFNDYVNAASASLKGFVDDIGNDLSNGYVGSRVWFDS</sequence>
<dbReference type="Pfam" id="PF00496">
    <property type="entry name" value="SBP_bac_5"/>
    <property type="match status" value="1"/>
</dbReference>
<evidence type="ECO:0000259" key="5">
    <source>
        <dbReference type="Pfam" id="PF00496"/>
    </source>
</evidence>
<evidence type="ECO:0000256" key="1">
    <source>
        <dbReference type="ARBA" id="ARBA00004418"/>
    </source>
</evidence>
<organism evidence="6 7">
    <name type="scientific">Ensifer adhaerens</name>
    <name type="common">Sinorhizobium morelense</name>
    <dbReference type="NCBI Taxonomy" id="106592"/>
    <lineage>
        <taxon>Bacteria</taxon>
        <taxon>Pseudomonadati</taxon>
        <taxon>Pseudomonadota</taxon>
        <taxon>Alphaproteobacteria</taxon>
        <taxon>Hyphomicrobiales</taxon>
        <taxon>Rhizobiaceae</taxon>
        <taxon>Sinorhizobium/Ensifer group</taxon>
        <taxon>Ensifer</taxon>
    </lineage>
</organism>
<keyword evidence="3" id="KW-0813">Transport</keyword>
<dbReference type="Proteomes" id="UP001214094">
    <property type="component" value="Chromosome"/>
</dbReference>
<dbReference type="PANTHER" id="PTHR30290">
    <property type="entry name" value="PERIPLASMIC BINDING COMPONENT OF ABC TRANSPORTER"/>
    <property type="match status" value="1"/>
</dbReference>
<reference evidence="6 7" key="1">
    <citation type="submission" date="2023-03" db="EMBL/GenBank/DDBJ databases">
        <title>Comparative genome and transcriptome analysis combination mining strategies for increasing vitamin B12 production of Ensifer adhaerens strain.</title>
        <authorList>
            <person name="Yongheng L."/>
        </authorList>
    </citation>
    <scope>NUCLEOTIDE SEQUENCE [LARGE SCALE GENOMIC DNA]</scope>
    <source>
        <strain evidence="6 7">Casida A-T305</strain>
    </source>
</reference>
<dbReference type="EMBL" id="CP121308">
    <property type="protein sequence ID" value="WFP89226.1"/>
    <property type="molecule type" value="Genomic_DNA"/>
</dbReference>
<dbReference type="PIRSF" id="PIRSF002741">
    <property type="entry name" value="MppA"/>
    <property type="match status" value="1"/>
</dbReference>
<evidence type="ECO:0000256" key="3">
    <source>
        <dbReference type="ARBA" id="ARBA00022448"/>
    </source>
</evidence>
<protein>
    <submittedName>
        <fullName evidence="6">ABC transporter substrate-binding protein</fullName>
    </submittedName>
</protein>
<comment type="subcellular location">
    <subcellularLocation>
        <location evidence="1">Periplasm</location>
    </subcellularLocation>
</comment>
<dbReference type="RefSeq" id="WP_051659243.1">
    <property type="nucleotide sequence ID" value="NZ_CP015880.1"/>
</dbReference>
<dbReference type="InterPro" id="IPR006311">
    <property type="entry name" value="TAT_signal"/>
</dbReference>
<dbReference type="Gene3D" id="3.40.190.10">
    <property type="entry name" value="Periplasmic binding protein-like II"/>
    <property type="match status" value="1"/>
</dbReference>
<evidence type="ECO:0000313" key="6">
    <source>
        <dbReference type="EMBL" id="WFP89226.1"/>
    </source>
</evidence>
<proteinExistence type="inferred from homology"/>
<evidence type="ECO:0000256" key="2">
    <source>
        <dbReference type="ARBA" id="ARBA00005695"/>
    </source>
</evidence>
<gene>
    <name evidence="6" type="ORF">P4B07_11630</name>
</gene>
<dbReference type="Gene3D" id="3.10.105.10">
    <property type="entry name" value="Dipeptide-binding Protein, Domain 3"/>
    <property type="match status" value="1"/>
</dbReference>
<dbReference type="PROSITE" id="PS51318">
    <property type="entry name" value="TAT"/>
    <property type="match status" value="1"/>
</dbReference>
<dbReference type="GeneID" id="29520497"/>
<dbReference type="SUPFAM" id="SSF53850">
    <property type="entry name" value="Periplasmic binding protein-like II"/>
    <property type="match status" value="1"/>
</dbReference>
<dbReference type="InterPro" id="IPR000914">
    <property type="entry name" value="SBP_5_dom"/>
</dbReference>
<evidence type="ECO:0000256" key="4">
    <source>
        <dbReference type="ARBA" id="ARBA00022729"/>
    </source>
</evidence>
<dbReference type="Gene3D" id="3.90.76.10">
    <property type="entry name" value="Dipeptide-binding Protein, Domain 1"/>
    <property type="match status" value="1"/>
</dbReference>
<dbReference type="PANTHER" id="PTHR30290:SF10">
    <property type="entry name" value="PERIPLASMIC OLIGOPEPTIDE-BINDING PROTEIN-RELATED"/>
    <property type="match status" value="1"/>
</dbReference>